<dbReference type="EMBL" id="JAESIY010000006">
    <property type="protein sequence ID" value="MBL3657032.1"/>
    <property type="molecule type" value="Genomic_DNA"/>
</dbReference>
<gene>
    <name evidence="3" type="ORF">JL102_12870</name>
</gene>
<keyword evidence="4" id="KW-1185">Reference proteome</keyword>
<comment type="caution">
    <text evidence="3">The sequence shown here is derived from an EMBL/GenBank/DDBJ whole genome shotgun (WGS) entry which is preliminary data.</text>
</comment>
<dbReference type="SUPFAM" id="SSF50969">
    <property type="entry name" value="YVTN repeat-like/Quinoprotein amine dehydrogenase"/>
    <property type="match status" value="1"/>
</dbReference>
<dbReference type="PANTHER" id="PTHR46928">
    <property type="entry name" value="MESENCHYME-SPECIFIC CELL SURFACE GLYCOPROTEIN"/>
    <property type="match status" value="1"/>
</dbReference>
<dbReference type="AlphaFoldDB" id="A0A937F5Y0"/>
<keyword evidence="1" id="KW-0732">Signal</keyword>
<evidence type="ECO:0000259" key="2">
    <source>
        <dbReference type="Pfam" id="PF22494"/>
    </source>
</evidence>
<protein>
    <submittedName>
        <fullName evidence="3">Choice-of-anchor I family protein</fullName>
    </submittedName>
</protein>
<dbReference type="InterPro" id="IPR055188">
    <property type="entry name" value="Choice_anch_I"/>
</dbReference>
<dbReference type="Pfam" id="PF22494">
    <property type="entry name" value="choice_anch_I"/>
    <property type="match status" value="1"/>
</dbReference>
<accession>A0A937F5Y0</accession>
<dbReference type="NCBIfam" id="NF038117">
    <property type="entry name" value="choice_anch_I"/>
    <property type="match status" value="1"/>
</dbReference>
<sequence>MRNILFMMLFLGIVFSFESCSDDEDCCTNPQFLEFESAAGSMPEDSSGYMVPFYFSEGNSENVTVVINISTDAVYGEDYTTEPSGESGSISVVVSANERGSSFKVSPINNEELTGDFNITFKLSDEKISIGGVNKFVLTIKEDEVPLVENPSSFEKLGGITLSGGEGAAEISAFDPFSNRLFVVNNAGDSRIDVLNFSDPADLQFIASIDVTGYGGGVNSVAVKNGLLAAAVEADNKQANGSVVIFNTSNYNEIEVVTVGALPDMVSFSPDGKYLLCANEGEPNDNYDIDPEGSVSIIDIEANYTVTTLSFESFASQQADLTAAGFRIFGPDASFAEDIEPEYITISHDSRYAWVSLQENNGIAKVDIQAGTITDIFPLGFKDFNMVGNEIDPSDKDGGINFGLWPMKGIYMPDALAYFSIAGADYIITANEGDTRDYDGYSEEERVKDLRLDNSVFTDLSIIDDENLGRLTVTTSLGFNENTSSFDQLYVPGGRSFSIWNGSTGALVYDCGSSMERAINEYGLYDDSRSDNKGVEPEGVAIGIMGNRTIAFIGLERVDAVVIYDVTDPLQPKFLQILETGDAPEGIIFISAEESPTGRSLLVVSSEDDGQVLVFQPEIVI</sequence>
<reference evidence="3" key="1">
    <citation type="submission" date="2021-01" db="EMBL/GenBank/DDBJ databases">
        <title>Fulvivirga kasyanovii gen. nov., sp nov., a novel member of the phylum Bacteroidetes isolated from seawater in a mussel farm.</title>
        <authorList>
            <person name="Zhao L.-H."/>
            <person name="Wang Z.-J."/>
        </authorList>
    </citation>
    <scope>NUCLEOTIDE SEQUENCE</scope>
    <source>
        <strain evidence="3">2943</strain>
    </source>
</reference>
<dbReference type="InterPro" id="IPR015943">
    <property type="entry name" value="WD40/YVTN_repeat-like_dom_sf"/>
</dbReference>
<dbReference type="InterPro" id="IPR052956">
    <property type="entry name" value="Mesenchyme-surface_protein"/>
</dbReference>
<dbReference type="InterPro" id="IPR038081">
    <property type="entry name" value="CalX-like_sf"/>
</dbReference>
<evidence type="ECO:0000256" key="1">
    <source>
        <dbReference type="SAM" id="SignalP"/>
    </source>
</evidence>
<dbReference type="Gene3D" id="2.60.40.2030">
    <property type="match status" value="1"/>
</dbReference>
<organism evidence="3 4">
    <name type="scientific">Fulvivirga sediminis</name>
    <dbReference type="NCBI Taxonomy" id="2803949"/>
    <lineage>
        <taxon>Bacteria</taxon>
        <taxon>Pseudomonadati</taxon>
        <taxon>Bacteroidota</taxon>
        <taxon>Cytophagia</taxon>
        <taxon>Cytophagales</taxon>
        <taxon>Fulvivirgaceae</taxon>
        <taxon>Fulvivirga</taxon>
    </lineage>
</organism>
<dbReference type="RefSeq" id="WP_202244826.1">
    <property type="nucleotide sequence ID" value="NZ_JAESIY010000006.1"/>
</dbReference>
<dbReference type="PANTHER" id="PTHR46928:SF1">
    <property type="entry name" value="MESENCHYME-SPECIFIC CELL SURFACE GLYCOPROTEIN"/>
    <property type="match status" value="1"/>
</dbReference>
<feature type="domain" description="Choice-of-anchor I" evidence="2">
    <location>
        <begin position="165"/>
        <end position="607"/>
    </location>
</feature>
<dbReference type="Gene3D" id="2.130.10.10">
    <property type="entry name" value="YVTN repeat-like/Quinoprotein amine dehydrogenase"/>
    <property type="match status" value="1"/>
</dbReference>
<evidence type="ECO:0000313" key="3">
    <source>
        <dbReference type="EMBL" id="MBL3657032.1"/>
    </source>
</evidence>
<feature type="signal peptide" evidence="1">
    <location>
        <begin position="1"/>
        <end position="21"/>
    </location>
</feature>
<proteinExistence type="predicted"/>
<dbReference type="Proteomes" id="UP000659388">
    <property type="component" value="Unassembled WGS sequence"/>
</dbReference>
<dbReference type="InterPro" id="IPR011044">
    <property type="entry name" value="Quino_amine_DH_bsu"/>
</dbReference>
<evidence type="ECO:0000313" key="4">
    <source>
        <dbReference type="Proteomes" id="UP000659388"/>
    </source>
</evidence>
<name>A0A937F5Y0_9BACT</name>
<feature type="chain" id="PRO_5037579473" evidence="1">
    <location>
        <begin position="22"/>
        <end position="621"/>
    </location>
</feature>